<dbReference type="RefSeq" id="XP_018268018.1">
    <property type="nucleotide sequence ID" value="XM_018418191.1"/>
</dbReference>
<feature type="compositionally biased region" description="Low complexity" evidence="3">
    <location>
        <begin position="127"/>
        <end position="137"/>
    </location>
</feature>
<dbReference type="PANTHER" id="PTHR31001:SF90">
    <property type="entry name" value="CENTROMERE DNA-BINDING PROTEIN COMPLEX CBF3 SUBUNIT B"/>
    <property type="match status" value="1"/>
</dbReference>
<gene>
    <name evidence="5" type="ORF">RHOBADRAFT_56112</name>
</gene>
<dbReference type="CDD" id="cd00067">
    <property type="entry name" value="GAL4"/>
    <property type="match status" value="1"/>
</dbReference>
<dbReference type="PANTHER" id="PTHR31001">
    <property type="entry name" value="UNCHARACTERIZED TRANSCRIPTIONAL REGULATORY PROTEIN"/>
    <property type="match status" value="1"/>
</dbReference>
<name>A0A0P9EXU7_RHOGW</name>
<proteinExistence type="predicted"/>
<organism evidence="5 6">
    <name type="scientific">Rhodotorula graminis (strain WP1)</name>
    <dbReference type="NCBI Taxonomy" id="578459"/>
    <lineage>
        <taxon>Eukaryota</taxon>
        <taxon>Fungi</taxon>
        <taxon>Dikarya</taxon>
        <taxon>Basidiomycota</taxon>
        <taxon>Pucciniomycotina</taxon>
        <taxon>Microbotryomycetes</taxon>
        <taxon>Sporidiobolales</taxon>
        <taxon>Sporidiobolaceae</taxon>
        <taxon>Rhodotorula</taxon>
    </lineage>
</organism>
<protein>
    <recommendedName>
        <fullName evidence="4">Zn(2)-C6 fungal-type domain-containing protein</fullName>
    </recommendedName>
</protein>
<dbReference type="AlphaFoldDB" id="A0A0P9EXU7"/>
<dbReference type="Pfam" id="PF00172">
    <property type="entry name" value="Zn_clus"/>
    <property type="match status" value="1"/>
</dbReference>
<dbReference type="Gene3D" id="4.10.240.10">
    <property type="entry name" value="Zn(2)-C6 fungal-type DNA-binding domain"/>
    <property type="match status" value="1"/>
</dbReference>
<evidence type="ECO:0000256" key="1">
    <source>
        <dbReference type="ARBA" id="ARBA00004123"/>
    </source>
</evidence>
<feature type="region of interest" description="Disordered" evidence="3">
    <location>
        <begin position="110"/>
        <end position="159"/>
    </location>
</feature>
<evidence type="ECO:0000313" key="5">
    <source>
        <dbReference type="EMBL" id="KPV71969.1"/>
    </source>
</evidence>
<dbReference type="GO" id="GO:0000981">
    <property type="term" value="F:DNA-binding transcription factor activity, RNA polymerase II-specific"/>
    <property type="evidence" value="ECO:0007669"/>
    <property type="project" value="InterPro"/>
</dbReference>
<reference evidence="5 6" key="1">
    <citation type="journal article" date="2015" name="Front. Microbiol.">
        <title>Genome sequence of the plant growth promoting endophytic yeast Rhodotorula graminis WP1.</title>
        <authorList>
            <person name="Firrincieli A."/>
            <person name="Otillar R."/>
            <person name="Salamov A."/>
            <person name="Schmutz J."/>
            <person name="Khan Z."/>
            <person name="Redman R.S."/>
            <person name="Fleck N.D."/>
            <person name="Lindquist E."/>
            <person name="Grigoriev I.V."/>
            <person name="Doty S.L."/>
        </authorList>
    </citation>
    <scope>NUCLEOTIDE SEQUENCE [LARGE SCALE GENOMIC DNA]</scope>
    <source>
        <strain evidence="5 6">WP1</strain>
    </source>
</reference>
<dbReference type="OMA" id="SLWTHTA"/>
<dbReference type="GO" id="GO:0008270">
    <property type="term" value="F:zinc ion binding"/>
    <property type="evidence" value="ECO:0007669"/>
    <property type="project" value="InterPro"/>
</dbReference>
<feature type="region of interest" description="Disordered" evidence="3">
    <location>
        <begin position="827"/>
        <end position="848"/>
    </location>
</feature>
<evidence type="ECO:0000256" key="3">
    <source>
        <dbReference type="SAM" id="MobiDB-lite"/>
    </source>
</evidence>
<sequence length="848" mass="90135">MADEHSECSRRKTACDRNLPCGACVKRGAASACVAAPTKRKKPSVDPARDLSARQQGALEELRLFRSTLESLKARLPALEYYVAHSSSSAAHDEDAAEMDAIVKSFGDPVTEISGARDDPSGSSLFPAASTSTSAPTSEPPKKRQRVSAVKQDPDESEAAVQAAIDLEFHSLGRPRVWHESNARPPDAAGDGDDDDGLASPSIRRAVLPPEPQPESPVELYPDAQALFDAAPTPDQEDVIFSQGLQVYGFHHAVVHAPTFYAQLAAFRDLGESRFESGSLAWMSMYFALAAVSTKLVEVEQQEDLGWTEAETSAAASRFFLCSVACLYRHNFLQHQDLSCLQAIALLVLSGRDAGSATLIASLLSAGLSLAQDMGLHRLATDEQWDAALKGRPTRVRAQALVDREVKKRVVWALVHSEWFAIPFKGYSLLTRLQVATPLPLNATDEDLSKGQLVDRPRDEYTGASWLLLYIEIGSAMSSAFEHAVSDKSASQAYQSFLLADKQLEALLGNLPRWLKADASGEGLPGRVEMMRSTFLISLQHKILSIHRPFLAKPSRANSYSFSRRRVTEAARAILREAPRAVGIRLWTVIYHISVASFSLTLELYEQLKQASPDNDDIRREIHQALPTLEALKQASAIAERGLGLVLPLLADEQRMRAEGGVLRKDKRKSKKNSAAVPGAPTAAALGSFSPAAASTASPVLPAHAALPSATSPFANPFVPGPGGLAAGAGVPFPAPGPPPPGYDPTAPGSTSAAAPTGYGYPPPWLYGEQYLYSHLSSLDGAAAPEGPTAPAPGAGMFSGPGFGAPPWAMPGMPPFGGGWDWVAYGAAGSADGSPGAGAEGGHARDPA</sequence>
<dbReference type="GeneID" id="28978639"/>
<keyword evidence="2" id="KW-0539">Nucleus</keyword>
<dbReference type="GO" id="GO:0005634">
    <property type="term" value="C:nucleus"/>
    <property type="evidence" value="ECO:0007669"/>
    <property type="project" value="UniProtKB-SubCell"/>
</dbReference>
<feature type="domain" description="Zn(2)-C6 fungal-type" evidence="4">
    <location>
        <begin position="7"/>
        <end position="42"/>
    </location>
</feature>
<dbReference type="CDD" id="cd12148">
    <property type="entry name" value="fungal_TF_MHR"/>
    <property type="match status" value="1"/>
</dbReference>
<dbReference type="InterPro" id="IPR036864">
    <property type="entry name" value="Zn2-C6_fun-type_DNA-bd_sf"/>
</dbReference>
<dbReference type="EMBL" id="KQ474089">
    <property type="protein sequence ID" value="KPV71969.1"/>
    <property type="molecule type" value="Genomic_DNA"/>
</dbReference>
<comment type="subcellular location">
    <subcellularLocation>
        <location evidence="1">Nucleus</location>
    </subcellularLocation>
</comment>
<evidence type="ECO:0000259" key="4">
    <source>
        <dbReference type="Pfam" id="PF00172"/>
    </source>
</evidence>
<feature type="region of interest" description="Disordered" evidence="3">
    <location>
        <begin position="176"/>
        <end position="218"/>
    </location>
</feature>
<dbReference type="OrthoDB" id="3364175at2759"/>
<keyword evidence="6" id="KW-1185">Reference proteome</keyword>
<feature type="region of interest" description="Disordered" evidence="3">
    <location>
        <begin position="660"/>
        <end position="679"/>
    </location>
</feature>
<dbReference type="InterPro" id="IPR001138">
    <property type="entry name" value="Zn2Cys6_DnaBD"/>
</dbReference>
<evidence type="ECO:0000313" key="6">
    <source>
        <dbReference type="Proteomes" id="UP000053890"/>
    </source>
</evidence>
<dbReference type="Proteomes" id="UP000053890">
    <property type="component" value="Unassembled WGS sequence"/>
</dbReference>
<feature type="compositionally biased region" description="Low complexity" evidence="3">
    <location>
        <begin position="744"/>
        <end position="755"/>
    </location>
</feature>
<accession>A0A0P9EXU7</accession>
<evidence type="ECO:0000256" key="2">
    <source>
        <dbReference type="ARBA" id="ARBA00023242"/>
    </source>
</evidence>
<dbReference type="InterPro" id="IPR050613">
    <property type="entry name" value="Sec_Metabolite_Reg"/>
</dbReference>
<feature type="compositionally biased region" description="Pro residues" evidence="3">
    <location>
        <begin position="733"/>
        <end position="743"/>
    </location>
</feature>
<feature type="region of interest" description="Disordered" evidence="3">
    <location>
        <begin position="730"/>
        <end position="755"/>
    </location>
</feature>